<dbReference type="GO" id="GO:0008270">
    <property type="term" value="F:zinc ion binding"/>
    <property type="evidence" value="ECO:0007669"/>
    <property type="project" value="UniProtKB-KW"/>
</dbReference>
<evidence type="ECO:0000256" key="2">
    <source>
        <dbReference type="ARBA" id="ARBA00022723"/>
    </source>
</evidence>
<evidence type="ECO:0000256" key="4">
    <source>
        <dbReference type="ARBA" id="ARBA00022833"/>
    </source>
</evidence>
<comment type="subcellular location">
    <subcellularLocation>
        <location evidence="1">Nucleus</location>
    </subcellularLocation>
</comment>
<keyword evidence="2" id="KW-0479">Metal-binding</keyword>
<dbReference type="OrthoDB" id="2438421at2759"/>
<dbReference type="AlphaFoldDB" id="A0A8J2JWK8"/>
<protein>
    <recommendedName>
        <fullName evidence="6">HAT C-terminal dimerisation domain-containing protein</fullName>
    </recommendedName>
</protein>
<dbReference type="InterPro" id="IPR008906">
    <property type="entry name" value="HATC_C_dom"/>
</dbReference>
<sequence length="169" mass="18904">MVLQFSIPAVNLTGIELLAFQRTLLRQTKSTLVAAASPDQEAETSGFDLVANQMQKSNVDKFDELRTYLSFPVVDPSKCTNVLTWWKENEKLLPAVSTMARDYLAVSATGVPIERKFAFGSDLLKPKTLSLAADSIGKRFRLKAWGKYKLEGFETNRMRAIAKTMYGCK</sequence>
<dbReference type="Pfam" id="PF05699">
    <property type="entry name" value="Dimer_Tnp_hAT"/>
    <property type="match status" value="1"/>
</dbReference>
<keyword evidence="3" id="KW-0863">Zinc-finger</keyword>
<dbReference type="GO" id="GO:0005634">
    <property type="term" value="C:nucleus"/>
    <property type="evidence" value="ECO:0007669"/>
    <property type="project" value="UniProtKB-SubCell"/>
</dbReference>
<dbReference type="Proteomes" id="UP000708208">
    <property type="component" value="Unassembled WGS sequence"/>
</dbReference>
<evidence type="ECO:0000256" key="5">
    <source>
        <dbReference type="ARBA" id="ARBA00023242"/>
    </source>
</evidence>
<keyword evidence="8" id="KW-1185">Reference proteome</keyword>
<dbReference type="GO" id="GO:0046983">
    <property type="term" value="F:protein dimerization activity"/>
    <property type="evidence" value="ECO:0007669"/>
    <property type="project" value="InterPro"/>
</dbReference>
<gene>
    <name evidence="7" type="ORF">AFUS01_LOCUS16963</name>
</gene>
<name>A0A8J2JWK8_9HEXA</name>
<dbReference type="PANTHER" id="PTHR46481">
    <property type="entry name" value="ZINC FINGER BED DOMAIN-CONTAINING PROTEIN 4"/>
    <property type="match status" value="1"/>
</dbReference>
<feature type="domain" description="HAT C-terminal dimerisation" evidence="6">
    <location>
        <begin position="64"/>
        <end position="136"/>
    </location>
</feature>
<keyword evidence="5" id="KW-0539">Nucleus</keyword>
<evidence type="ECO:0000256" key="3">
    <source>
        <dbReference type="ARBA" id="ARBA00022771"/>
    </source>
</evidence>
<reference evidence="7" key="1">
    <citation type="submission" date="2021-06" db="EMBL/GenBank/DDBJ databases">
        <authorList>
            <person name="Hodson N. C."/>
            <person name="Mongue J. A."/>
            <person name="Jaron S. K."/>
        </authorList>
    </citation>
    <scope>NUCLEOTIDE SEQUENCE</scope>
</reference>
<keyword evidence="4" id="KW-0862">Zinc</keyword>
<evidence type="ECO:0000259" key="6">
    <source>
        <dbReference type="Pfam" id="PF05699"/>
    </source>
</evidence>
<dbReference type="EMBL" id="CAJVCH010159362">
    <property type="protein sequence ID" value="CAG7728160.1"/>
    <property type="molecule type" value="Genomic_DNA"/>
</dbReference>
<comment type="caution">
    <text evidence="7">The sequence shown here is derived from an EMBL/GenBank/DDBJ whole genome shotgun (WGS) entry which is preliminary data.</text>
</comment>
<evidence type="ECO:0000313" key="8">
    <source>
        <dbReference type="Proteomes" id="UP000708208"/>
    </source>
</evidence>
<evidence type="ECO:0000313" key="7">
    <source>
        <dbReference type="EMBL" id="CAG7728160.1"/>
    </source>
</evidence>
<accession>A0A8J2JWK8</accession>
<evidence type="ECO:0000256" key="1">
    <source>
        <dbReference type="ARBA" id="ARBA00004123"/>
    </source>
</evidence>
<proteinExistence type="predicted"/>
<organism evidence="7 8">
    <name type="scientific">Allacma fusca</name>
    <dbReference type="NCBI Taxonomy" id="39272"/>
    <lineage>
        <taxon>Eukaryota</taxon>
        <taxon>Metazoa</taxon>
        <taxon>Ecdysozoa</taxon>
        <taxon>Arthropoda</taxon>
        <taxon>Hexapoda</taxon>
        <taxon>Collembola</taxon>
        <taxon>Symphypleona</taxon>
        <taxon>Sminthuridae</taxon>
        <taxon>Allacma</taxon>
    </lineage>
</organism>
<dbReference type="PANTHER" id="PTHR46481:SF10">
    <property type="entry name" value="ZINC FINGER BED DOMAIN-CONTAINING PROTEIN 39"/>
    <property type="match status" value="1"/>
</dbReference>
<dbReference type="InterPro" id="IPR052035">
    <property type="entry name" value="ZnF_BED_domain_contain"/>
</dbReference>